<keyword evidence="4" id="KW-1185">Reference proteome</keyword>
<evidence type="ECO:0000313" key="3">
    <source>
        <dbReference type="EMBL" id="MFC5565694.1"/>
    </source>
</evidence>
<dbReference type="RefSeq" id="WP_209838375.1">
    <property type="nucleotide sequence ID" value="NZ_JAGGJP010000003.1"/>
</dbReference>
<sequence>MRSLALSALLLAAGPALAETVPIRGGEHAEYTRLVVGVPDGAIWTLVPVPGGFELRMPPGASYDLSRAFDKIPRTRVRALDARGLGRLGLTVDCDCHVQTQALRGVGLVLDVIDGPGPLRPGAPSAPAAGPGLIPLVAEGRGGATLLAPPPPPAEAAPDPEAVATMERVAESEEAILESFADAASQGFLDLAPTADLPEPVPPAGPPMPEPSARVLEPGPPQDFPRPAADAGPGIAFRTATDRPTRRAALGSRGTACLPDETFDLAAWTDGVEFEAEIPPRLARISDERERFDPEAIEDLARAYLVFGFGREARQTLGLDGVSSRERDLLTFLARLIDGEPAPADVLEDQAGCTGPVALWRALSRGSIDATDERERTAMTVALRALPDPARALLAPRLADLFLTDGAPHEAQAVADMADAEDLPTDAQLTQATILKETEGPEPALAELRELAETDPRMTPAGMVDLIDLSIREGRALSEDDLELARSLRFEHGGEDGRALLLAEARALTAATRFDEALSLLLQERRVHPGPDLETGLAAAVLALTDGLEDGPFLELALARLPADLPPPAVGAVANRLEALGFPDEARRLGGLDTSKDAAAYAEPIPADPAAGPSRLPTLLPPDPLLATPGSRSAAPGLPTLLPPTAGSRTLDVPSEDRAPPRPEPQAANLQSDAGLPPALLPVQPAVGPTSNASLESAAAADSSSATVTTLIPMASDPAIPSLPASAITPPPGTTSDGQATISLTQGRILLEQAQASRDRALALLGPSPSP</sequence>
<feature type="chain" id="PRO_5046006915" evidence="2">
    <location>
        <begin position="19"/>
        <end position="771"/>
    </location>
</feature>
<feature type="region of interest" description="Disordered" evidence="1">
    <location>
        <begin position="604"/>
        <end position="695"/>
    </location>
</feature>
<evidence type="ECO:0000256" key="1">
    <source>
        <dbReference type="SAM" id="MobiDB-lite"/>
    </source>
</evidence>
<feature type="compositionally biased region" description="Low complexity" evidence="1">
    <location>
        <begin position="625"/>
        <end position="647"/>
    </location>
</feature>
<organism evidence="3 4">
    <name type="scientific">Rubellimicrobium aerolatum</name>
    <dbReference type="NCBI Taxonomy" id="490979"/>
    <lineage>
        <taxon>Bacteria</taxon>
        <taxon>Pseudomonadati</taxon>
        <taxon>Pseudomonadota</taxon>
        <taxon>Alphaproteobacteria</taxon>
        <taxon>Rhodobacterales</taxon>
        <taxon>Roseobacteraceae</taxon>
        <taxon>Rubellimicrobium</taxon>
    </lineage>
</organism>
<proteinExistence type="predicted"/>
<comment type="caution">
    <text evidence="3">The sequence shown here is derived from an EMBL/GenBank/DDBJ whole genome shotgun (WGS) entry which is preliminary data.</text>
</comment>
<feature type="compositionally biased region" description="Low complexity" evidence="1">
    <location>
        <begin position="674"/>
        <end position="695"/>
    </location>
</feature>
<gene>
    <name evidence="3" type="ORF">ACFPOC_04585</name>
</gene>
<keyword evidence="2" id="KW-0732">Signal</keyword>
<accession>A0ABW0S9X8</accession>
<evidence type="ECO:0000313" key="4">
    <source>
        <dbReference type="Proteomes" id="UP001596056"/>
    </source>
</evidence>
<dbReference type="Proteomes" id="UP001596056">
    <property type="component" value="Unassembled WGS sequence"/>
</dbReference>
<dbReference type="EMBL" id="JBHSNA010000003">
    <property type="protein sequence ID" value="MFC5565694.1"/>
    <property type="molecule type" value="Genomic_DNA"/>
</dbReference>
<protein>
    <submittedName>
        <fullName evidence="3">Uncharacterized protein</fullName>
    </submittedName>
</protein>
<reference evidence="4" key="1">
    <citation type="journal article" date="2019" name="Int. J. Syst. Evol. Microbiol.">
        <title>The Global Catalogue of Microorganisms (GCM) 10K type strain sequencing project: providing services to taxonomists for standard genome sequencing and annotation.</title>
        <authorList>
            <consortium name="The Broad Institute Genomics Platform"/>
            <consortium name="The Broad Institute Genome Sequencing Center for Infectious Disease"/>
            <person name="Wu L."/>
            <person name="Ma J."/>
        </authorList>
    </citation>
    <scope>NUCLEOTIDE SEQUENCE [LARGE SCALE GENOMIC DNA]</scope>
    <source>
        <strain evidence="4">KACC 11588</strain>
    </source>
</reference>
<evidence type="ECO:0000256" key="2">
    <source>
        <dbReference type="SAM" id="SignalP"/>
    </source>
</evidence>
<name>A0ABW0S9X8_9RHOB</name>
<feature type="signal peptide" evidence="2">
    <location>
        <begin position="1"/>
        <end position="18"/>
    </location>
</feature>